<dbReference type="KEGG" id="srub:C2R22_14330"/>
<dbReference type="AlphaFoldDB" id="A0A2I8VLA7"/>
<dbReference type="RefSeq" id="WP_103426363.1">
    <property type="nucleotide sequence ID" value="NZ_CP026309.1"/>
</dbReference>
<feature type="transmembrane region" description="Helical" evidence="2">
    <location>
        <begin position="147"/>
        <end position="169"/>
    </location>
</feature>
<keyword evidence="2" id="KW-0472">Membrane</keyword>
<evidence type="ECO:0000313" key="4">
    <source>
        <dbReference type="Proteomes" id="UP000236584"/>
    </source>
</evidence>
<name>A0A2I8VLA7_9EURY</name>
<feature type="transmembrane region" description="Helical" evidence="2">
    <location>
        <begin position="89"/>
        <end position="107"/>
    </location>
</feature>
<dbReference type="EMBL" id="CP026309">
    <property type="protein sequence ID" value="AUV82674.1"/>
    <property type="molecule type" value="Genomic_DNA"/>
</dbReference>
<feature type="transmembrane region" description="Helical" evidence="2">
    <location>
        <begin position="119"/>
        <end position="141"/>
    </location>
</feature>
<accession>A0A2I8VLA7</accession>
<proteinExistence type="predicted"/>
<sequence>MQRSDESERSVDDLLADVDRLTGGDDTEPESTPADQSVASSDAASRSKSKSGSVRARLGGLFSPRAFLLALAFSIVAVVAGGFVPLVGFVGRLVGLFVVAFAIGVVGKKRHYAEVGLAAALASGLGFVLGTLTSAFFPFAVRLLSEYGVAIAGVGAGVGALAALVGHYFGRDLRDGFTRDL</sequence>
<evidence type="ECO:0000256" key="2">
    <source>
        <dbReference type="SAM" id="Phobius"/>
    </source>
</evidence>
<evidence type="ECO:0008006" key="5">
    <source>
        <dbReference type="Google" id="ProtNLM"/>
    </source>
</evidence>
<evidence type="ECO:0000313" key="3">
    <source>
        <dbReference type="EMBL" id="AUV82674.1"/>
    </source>
</evidence>
<dbReference type="Proteomes" id="UP000236584">
    <property type="component" value="Chromosome"/>
</dbReference>
<organism evidence="3 4">
    <name type="scientific">Salinigranum rubrum</name>
    <dbReference type="NCBI Taxonomy" id="755307"/>
    <lineage>
        <taxon>Archaea</taxon>
        <taxon>Methanobacteriati</taxon>
        <taxon>Methanobacteriota</taxon>
        <taxon>Stenosarchaea group</taxon>
        <taxon>Halobacteria</taxon>
        <taxon>Halobacteriales</taxon>
        <taxon>Haloferacaceae</taxon>
        <taxon>Salinigranum</taxon>
    </lineage>
</organism>
<feature type="region of interest" description="Disordered" evidence="1">
    <location>
        <begin position="18"/>
        <end position="46"/>
    </location>
</feature>
<dbReference type="OrthoDB" id="242095at2157"/>
<keyword evidence="2" id="KW-1133">Transmembrane helix</keyword>
<keyword evidence="4" id="KW-1185">Reference proteome</keyword>
<feature type="compositionally biased region" description="Low complexity" evidence="1">
    <location>
        <begin position="34"/>
        <end position="46"/>
    </location>
</feature>
<evidence type="ECO:0000256" key="1">
    <source>
        <dbReference type="SAM" id="MobiDB-lite"/>
    </source>
</evidence>
<keyword evidence="2" id="KW-0812">Transmembrane</keyword>
<gene>
    <name evidence="3" type="ORF">C2R22_14330</name>
</gene>
<dbReference type="GeneID" id="35593292"/>
<reference evidence="3 4" key="1">
    <citation type="submission" date="2018-01" db="EMBL/GenBank/DDBJ databases">
        <title>Complete genome sequence of Salinigranum rubrum GX10T, an extremely halophilic archaeon isolated from a marine solar saltern.</title>
        <authorList>
            <person name="Han S."/>
        </authorList>
    </citation>
    <scope>NUCLEOTIDE SEQUENCE [LARGE SCALE GENOMIC DNA]</scope>
    <source>
        <strain evidence="3 4">GX10</strain>
    </source>
</reference>
<feature type="transmembrane region" description="Helical" evidence="2">
    <location>
        <begin position="66"/>
        <end position="83"/>
    </location>
</feature>
<protein>
    <recommendedName>
        <fullName evidence="5">DUF456 domain-containing protein</fullName>
    </recommendedName>
</protein>